<dbReference type="InterPro" id="IPR046431">
    <property type="entry name" value="FAF_dom"/>
</dbReference>
<name>A0ABD1G6P1_SALDI</name>
<evidence type="ECO:0000259" key="2">
    <source>
        <dbReference type="Pfam" id="PF11250"/>
    </source>
</evidence>
<organism evidence="3 4">
    <name type="scientific">Salvia divinorum</name>
    <name type="common">Maria pastora</name>
    <name type="synonym">Diviner's sage</name>
    <dbReference type="NCBI Taxonomy" id="28513"/>
    <lineage>
        <taxon>Eukaryota</taxon>
        <taxon>Viridiplantae</taxon>
        <taxon>Streptophyta</taxon>
        <taxon>Embryophyta</taxon>
        <taxon>Tracheophyta</taxon>
        <taxon>Spermatophyta</taxon>
        <taxon>Magnoliopsida</taxon>
        <taxon>eudicotyledons</taxon>
        <taxon>Gunneridae</taxon>
        <taxon>Pentapetalae</taxon>
        <taxon>asterids</taxon>
        <taxon>lamiids</taxon>
        <taxon>Lamiales</taxon>
        <taxon>Lamiaceae</taxon>
        <taxon>Nepetoideae</taxon>
        <taxon>Mentheae</taxon>
        <taxon>Salviinae</taxon>
        <taxon>Salvia</taxon>
        <taxon>Salvia subgen. Calosphace</taxon>
    </lineage>
</organism>
<protein>
    <submittedName>
        <fullName evidence="3">Protein FANTASTIC FOUR 1-like</fullName>
    </submittedName>
</protein>
<dbReference type="AlphaFoldDB" id="A0ABD1G6P1"/>
<dbReference type="EMBL" id="JBEAFC010000009">
    <property type="protein sequence ID" value="KAL1539776.1"/>
    <property type="molecule type" value="Genomic_DNA"/>
</dbReference>
<dbReference type="Proteomes" id="UP001567538">
    <property type="component" value="Unassembled WGS sequence"/>
</dbReference>
<comment type="caution">
    <text evidence="3">The sequence shown here is derived from an EMBL/GenBank/DDBJ whole genome shotgun (WGS) entry which is preliminary data.</text>
</comment>
<feature type="domain" description="FAF" evidence="2">
    <location>
        <begin position="74"/>
        <end position="120"/>
    </location>
</feature>
<comment type="similarity">
    <text evidence="1">Belongs to the fantastic four family.</text>
</comment>
<evidence type="ECO:0000256" key="1">
    <source>
        <dbReference type="ARBA" id="ARBA00008690"/>
    </source>
</evidence>
<proteinExistence type="inferred from homology"/>
<dbReference type="PANTHER" id="PTHR33155">
    <property type="entry name" value="FANTASTIC FOUR-LIKE PROTEIN (DUF3049)"/>
    <property type="match status" value="1"/>
</dbReference>
<keyword evidence="4" id="KW-1185">Reference proteome</keyword>
<evidence type="ECO:0000313" key="4">
    <source>
        <dbReference type="Proteomes" id="UP001567538"/>
    </source>
</evidence>
<sequence length="161" mass="17832">MKTKMWCYGSMQSKSENTAYIHPLSKSLMSSKSLEMCTESLCSETGSGAIDQFSHIIINRREKVASRKGKHGGSFPPPLTSMRSVQVHAHREGGRLLINAFAIQPLFRAERGDGRLRLSLLADDDGICWGDNPKLRSTSIARCNGATDRRVQNFQFCVVGV</sequence>
<gene>
    <name evidence="3" type="ORF">AAHA92_24218</name>
</gene>
<evidence type="ECO:0000313" key="3">
    <source>
        <dbReference type="EMBL" id="KAL1539776.1"/>
    </source>
</evidence>
<accession>A0ABD1G6P1</accession>
<dbReference type="Pfam" id="PF11250">
    <property type="entry name" value="FAF"/>
    <property type="match status" value="1"/>
</dbReference>
<reference evidence="3 4" key="1">
    <citation type="submission" date="2024-06" db="EMBL/GenBank/DDBJ databases">
        <title>A chromosome level genome sequence of Diviner's sage (Salvia divinorum).</title>
        <authorList>
            <person name="Ford S.A."/>
            <person name="Ro D.-K."/>
            <person name="Ness R.W."/>
            <person name="Phillips M.A."/>
        </authorList>
    </citation>
    <scope>NUCLEOTIDE SEQUENCE [LARGE SCALE GENOMIC DNA]</scope>
    <source>
        <strain evidence="3">SAF-2024a</strain>
        <tissue evidence="3">Leaf</tissue>
    </source>
</reference>
<dbReference type="InterPro" id="IPR021410">
    <property type="entry name" value="FAF"/>
</dbReference>
<dbReference type="PANTHER" id="PTHR33155:SF8">
    <property type="entry name" value="PROTEIN FANTASTIC FOUR 1"/>
    <property type="match status" value="1"/>
</dbReference>